<dbReference type="RefSeq" id="WP_159249878.1">
    <property type="nucleotide sequence ID" value="NZ_BJCH01000030.1"/>
</dbReference>
<evidence type="ECO:0000313" key="1">
    <source>
        <dbReference type="EMBL" id="GCL46960.1"/>
    </source>
</evidence>
<dbReference type="EMBL" id="BJCH01000030">
    <property type="protein sequence ID" value="GCL46960.1"/>
    <property type="molecule type" value="Genomic_DNA"/>
</dbReference>
<dbReference type="InterPro" id="IPR010310">
    <property type="entry name" value="T7SS_ESAT-6-like"/>
</dbReference>
<protein>
    <recommendedName>
        <fullName evidence="3">Transcription termination factor NusA</fullName>
    </recommendedName>
</protein>
<dbReference type="Pfam" id="PF06013">
    <property type="entry name" value="WXG100"/>
    <property type="match status" value="1"/>
</dbReference>
<evidence type="ECO:0000313" key="2">
    <source>
        <dbReference type="Proteomes" id="UP000438874"/>
    </source>
</evidence>
<dbReference type="Proteomes" id="UP000438874">
    <property type="component" value="Unassembled WGS sequence"/>
</dbReference>
<reference evidence="1 2" key="1">
    <citation type="submission" date="2019-02" db="EMBL/GenBank/DDBJ databases">
        <title>Draft genome sequence of Arthrospira platensis NIES-3787.</title>
        <authorList>
            <person name="Yamaguchi H."/>
            <person name="Suzuki S."/>
            <person name="Kawachi M."/>
        </authorList>
    </citation>
    <scope>NUCLEOTIDE SEQUENCE [LARGE SCALE GENOMIC DNA]</scope>
    <source>
        <strain evidence="1 2">NIES-3787</strain>
    </source>
</reference>
<dbReference type="AlphaFoldDB" id="A0A6H9GGT4"/>
<dbReference type="InterPro" id="IPR029013">
    <property type="entry name" value="HP0062-like_sf"/>
</dbReference>
<comment type="caution">
    <text evidence="1">The sequence shown here is derived from an EMBL/GenBank/DDBJ whole genome shotgun (WGS) entry which is preliminary data.</text>
</comment>
<evidence type="ECO:0008006" key="3">
    <source>
        <dbReference type="Google" id="ProtNLM"/>
    </source>
</evidence>
<sequence>MSRDLDIDEQELAKFIDVFSQFQDRIKDKFQSVESSWEKCNESWHGSSKDQFTKEFLETRRTIQESLDAGEDALTWLRRFDEVLKEFERQYR</sequence>
<gene>
    <name evidence="1" type="ORF">NIES3787_26600</name>
</gene>
<dbReference type="Gene3D" id="1.10.287.850">
    <property type="entry name" value="HP0062-like domain"/>
    <property type="match status" value="1"/>
</dbReference>
<organism evidence="1 2">
    <name type="scientific">Microcystis aeruginosa NIES-3787</name>
    <dbReference type="NCBI Taxonomy" id="2517782"/>
    <lineage>
        <taxon>Bacteria</taxon>
        <taxon>Bacillati</taxon>
        <taxon>Cyanobacteriota</taxon>
        <taxon>Cyanophyceae</taxon>
        <taxon>Oscillatoriophycideae</taxon>
        <taxon>Chroococcales</taxon>
        <taxon>Microcystaceae</taxon>
        <taxon>Microcystis</taxon>
    </lineage>
</organism>
<accession>A0A6H9GGT4</accession>
<proteinExistence type="predicted"/>
<dbReference type="SUPFAM" id="SSF158414">
    <property type="entry name" value="HP0062-like"/>
    <property type="match status" value="1"/>
</dbReference>
<name>A0A6H9GGT4_MICAE</name>